<keyword evidence="4 5" id="KW-0472">Membrane</keyword>
<evidence type="ECO:0000256" key="4">
    <source>
        <dbReference type="ARBA" id="ARBA00023136"/>
    </source>
</evidence>
<name>A0A5J4JIE0_9BACI</name>
<dbReference type="Gene3D" id="1.20.1740.10">
    <property type="entry name" value="Amino acid/polyamine transporter I"/>
    <property type="match status" value="1"/>
</dbReference>
<protein>
    <recommendedName>
        <fullName evidence="8">Amino acid permease</fullName>
    </recommendedName>
</protein>
<comment type="subcellular location">
    <subcellularLocation>
        <location evidence="1">Membrane</location>
        <topology evidence="1">Multi-pass membrane protein</topology>
    </subcellularLocation>
</comment>
<evidence type="ECO:0000256" key="3">
    <source>
        <dbReference type="ARBA" id="ARBA00022989"/>
    </source>
</evidence>
<feature type="transmembrane region" description="Helical" evidence="5">
    <location>
        <begin position="104"/>
        <end position="122"/>
    </location>
</feature>
<reference evidence="6 7" key="1">
    <citation type="submission" date="2019-09" db="EMBL/GenBank/DDBJ databases">
        <title>Draft genome sequence of Bacillus sp. JC-7.</title>
        <authorList>
            <person name="Tanaka N."/>
            <person name="Shiwa Y."/>
            <person name="Fujita N."/>
            <person name="Tanasupawat S."/>
        </authorList>
    </citation>
    <scope>NUCLEOTIDE SEQUENCE [LARGE SCALE GENOMIC DNA]</scope>
    <source>
        <strain evidence="6 7">JC-7</strain>
    </source>
</reference>
<dbReference type="InterPro" id="IPR002293">
    <property type="entry name" value="AA/rel_permease1"/>
</dbReference>
<dbReference type="GO" id="GO:0016020">
    <property type="term" value="C:membrane"/>
    <property type="evidence" value="ECO:0007669"/>
    <property type="project" value="UniProtKB-SubCell"/>
</dbReference>
<evidence type="ECO:0000313" key="6">
    <source>
        <dbReference type="EMBL" id="GER71491.1"/>
    </source>
</evidence>
<keyword evidence="7" id="KW-1185">Reference proteome</keyword>
<feature type="transmembrane region" description="Helical" evidence="5">
    <location>
        <begin position="43"/>
        <end position="65"/>
    </location>
</feature>
<dbReference type="AlphaFoldDB" id="A0A5J4JIE0"/>
<proteinExistence type="predicted"/>
<feature type="transmembrane region" description="Helical" evidence="5">
    <location>
        <begin position="129"/>
        <end position="146"/>
    </location>
</feature>
<dbReference type="InterPro" id="IPR050598">
    <property type="entry name" value="AminoAcid_Transporter"/>
</dbReference>
<dbReference type="Proteomes" id="UP000391919">
    <property type="component" value="Unassembled WGS sequence"/>
</dbReference>
<dbReference type="PANTHER" id="PTHR11785">
    <property type="entry name" value="AMINO ACID TRANSPORTER"/>
    <property type="match status" value="1"/>
</dbReference>
<gene>
    <name evidence="6" type="ORF">BpJC7_27940</name>
</gene>
<accession>A0A5J4JIE0</accession>
<feature type="transmembrane region" description="Helical" evidence="5">
    <location>
        <begin position="12"/>
        <end position="31"/>
    </location>
</feature>
<evidence type="ECO:0000256" key="5">
    <source>
        <dbReference type="SAM" id="Phobius"/>
    </source>
</evidence>
<comment type="caution">
    <text evidence="6">The sequence shown here is derived from an EMBL/GenBank/DDBJ whole genome shotgun (WGS) entry which is preliminary data.</text>
</comment>
<keyword evidence="2 5" id="KW-0812">Transmembrane</keyword>
<dbReference type="GO" id="GO:0015179">
    <property type="term" value="F:L-amino acid transmembrane transporter activity"/>
    <property type="evidence" value="ECO:0007669"/>
    <property type="project" value="TreeGrafter"/>
</dbReference>
<dbReference type="PANTHER" id="PTHR11785:SF512">
    <property type="entry name" value="SOBREMESA, ISOFORM B"/>
    <property type="match status" value="1"/>
</dbReference>
<dbReference type="EMBL" id="BKZQ01000050">
    <property type="protein sequence ID" value="GER71491.1"/>
    <property type="molecule type" value="Genomic_DNA"/>
</dbReference>
<keyword evidence="3 5" id="KW-1133">Transmembrane helix</keyword>
<sequence>MKDKPQLKKTIGFFVATSIVIGSLIESGIFMKPGIILSSAGNSAMAMLAWVIGGVITLAGGLTIAEVSVKIPRTGGLYAYLETVYGKVWGFLCGWIQSLIYGPAVIGALGMYFGSILANFFGSVQNNKVWIGILTVLFLTTMNLLGTKFGGFIQIMFIVGKLIPIFMIAFFGL</sequence>
<evidence type="ECO:0000256" key="1">
    <source>
        <dbReference type="ARBA" id="ARBA00004141"/>
    </source>
</evidence>
<evidence type="ECO:0000313" key="7">
    <source>
        <dbReference type="Proteomes" id="UP000391919"/>
    </source>
</evidence>
<dbReference type="Pfam" id="PF13520">
    <property type="entry name" value="AA_permease_2"/>
    <property type="match status" value="1"/>
</dbReference>
<evidence type="ECO:0008006" key="8">
    <source>
        <dbReference type="Google" id="ProtNLM"/>
    </source>
</evidence>
<organism evidence="6 7">
    <name type="scientific">Weizmannia acidilactici</name>
    <dbReference type="NCBI Taxonomy" id="2607726"/>
    <lineage>
        <taxon>Bacteria</taxon>
        <taxon>Bacillati</taxon>
        <taxon>Bacillota</taxon>
        <taxon>Bacilli</taxon>
        <taxon>Bacillales</taxon>
        <taxon>Bacillaceae</taxon>
        <taxon>Heyndrickxia</taxon>
    </lineage>
</organism>
<feature type="transmembrane region" description="Helical" evidence="5">
    <location>
        <begin position="152"/>
        <end position="172"/>
    </location>
</feature>
<feature type="transmembrane region" description="Helical" evidence="5">
    <location>
        <begin position="77"/>
        <end position="98"/>
    </location>
</feature>
<evidence type="ECO:0000256" key="2">
    <source>
        <dbReference type="ARBA" id="ARBA00022692"/>
    </source>
</evidence>